<evidence type="ECO:0000256" key="5">
    <source>
        <dbReference type="ARBA" id="ARBA00023203"/>
    </source>
</evidence>
<evidence type="ECO:0000256" key="2">
    <source>
        <dbReference type="ARBA" id="ARBA00009557"/>
    </source>
</evidence>
<protein>
    <recommendedName>
        <fullName evidence="9">ADF-H domain-containing protein</fullName>
    </recommendedName>
</protein>
<gene>
    <name evidence="10" type="ORF">Clacol_006358</name>
</gene>
<comment type="caution">
    <text evidence="10">The sequence shown here is derived from an EMBL/GenBank/DDBJ whole genome shotgun (WGS) entry which is preliminary data.</text>
</comment>
<name>A0AAV5AEP0_9AGAM</name>
<comment type="subunit">
    <text evidence="7">Interacts with G-actin; ADP-actin form.</text>
</comment>
<proteinExistence type="inferred from homology"/>
<dbReference type="EMBL" id="BPWL01000007">
    <property type="protein sequence ID" value="GJJ12117.1"/>
    <property type="molecule type" value="Genomic_DNA"/>
</dbReference>
<dbReference type="GO" id="GO:0051015">
    <property type="term" value="F:actin filament binding"/>
    <property type="evidence" value="ECO:0007669"/>
    <property type="project" value="TreeGrafter"/>
</dbReference>
<reference evidence="10" key="1">
    <citation type="submission" date="2021-10" db="EMBL/GenBank/DDBJ databases">
        <title>De novo Genome Assembly of Clathrus columnatus (Basidiomycota, Fungi) Using Illumina and Nanopore Sequence Data.</title>
        <authorList>
            <person name="Ogiso-Tanaka E."/>
            <person name="Itagaki H."/>
            <person name="Hosoya T."/>
            <person name="Hosaka K."/>
        </authorList>
    </citation>
    <scope>NUCLEOTIDE SEQUENCE</scope>
    <source>
        <strain evidence="10">MO-923</strain>
    </source>
</reference>
<keyword evidence="3" id="KW-0963">Cytoplasm</keyword>
<dbReference type="GO" id="GO:0005737">
    <property type="term" value="C:cytoplasm"/>
    <property type="evidence" value="ECO:0007669"/>
    <property type="project" value="TreeGrafter"/>
</dbReference>
<evidence type="ECO:0000313" key="11">
    <source>
        <dbReference type="Proteomes" id="UP001050691"/>
    </source>
</evidence>
<feature type="compositionally biased region" description="Basic residues" evidence="8">
    <location>
        <begin position="288"/>
        <end position="300"/>
    </location>
</feature>
<feature type="region of interest" description="Disordered" evidence="8">
    <location>
        <begin position="268"/>
        <end position="300"/>
    </location>
</feature>
<dbReference type="SMART" id="SM00102">
    <property type="entry name" value="ADF"/>
    <property type="match status" value="2"/>
</dbReference>
<dbReference type="InterPro" id="IPR028458">
    <property type="entry name" value="Twinfilin"/>
</dbReference>
<evidence type="ECO:0000256" key="1">
    <source>
        <dbReference type="ARBA" id="ARBA00004245"/>
    </source>
</evidence>
<evidence type="ECO:0000256" key="7">
    <source>
        <dbReference type="ARBA" id="ARBA00038532"/>
    </source>
</evidence>
<dbReference type="GO" id="GO:0030042">
    <property type="term" value="P:actin filament depolymerization"/>
    <property type="evidence" value="ECO:0007669"/>
    <property type="project" value="TreeGrafter"/>
</dbReference>
<evidence type="ECO:0000256" key="6">
    <source>
        <dbReference type="ARBA" id="ARBA00023212"/>
    </source>
</evidence>
<dbReference type="Proteomes" id="UP001050691">
    <property type="component" value="Unassembled WGS sequence"/>
</dbReference>
<evidence type="ECO:0000313" key="10">
    <source>
        <dbReference type="EMBL" id="GJJ12117.1"/>
    </source>
</evidence>
<dbReference type="Pfam" id="PF00241">
    <property type="entry name" value="Cofilin_ADF"/>
    <property type="match status" value="2"/>
</dbReference>
<dbReference type="GO" id="GO:0051016">
    <property type="term" value="P:barbed-end actin filament capping"/>
    <property type="evidence" value="ECO:0007669"/>
    <property type="project" value="TreeGrafter"/>
</dbReference>
<dbReference type="InterPro" id="IPR002108">
    <property type="entry name" value="ADF-H"/>
</dbReference>
<sequence length="300" mass="32843">MSATSGISVHPDLQQEITSTAKNIRFLKIVIRDDILEENNPAYILAKEDGSSQWLLITYVPDTAKVREKMLYASSRSALVKVLTSPSLLSVSSKTELTPSAYSSHLSQQAAPALISFREKEMTDVQAAERADTASGRTTSRTRTTHLGGARIGLEWTEEAIQAVAAFQGANENNLLIFEIDVDSETLSLHYQGSCTPDDVASQLPAESPVFIYSCPSSSPIKHKMLYSSASRVVQNKIKEMGVEVSRKLETSDPSEVRAQWMKDELGIDETNLSGNVTGANADDLKRPFAKPKGPPRKNR</sequence>
<keyword evidence="6" id="KW-0206">Cytoskeleton</keyword>
<dbReference type="InterPro" id="IPR029006">
    <property type="entry name" value="ADF-H/Gelsolin-like_dom_sf"/>
</dbReference>
<evidence type="ECO:0000259" key="9">
    <source>
        <dbReference type="PROSITE" id="PS51263"/>
    </source>
</evidence>
<feature type="domain" description="ADF-H" evidence="9">
    <location>
        <begin position="1"/>
        <end position="107"/>
    </location>
</feature>
<dbReference type="PROSITE" id="PS51263">
    <property type="entry name" value="ADF_H"/>
    <property type="match status" value="1"/>
</dbReference>
<accession>A0AAV5AEP0</accession>
<evidence type="ECO:0000256" key="4">
    <source>
        <dbReference type="ARBA" id="ARBA00022737"/>
    </source>
</evidence>
<comment type="subcellular location">
    <subcellularLocation>
        <location evidence="1">Cytoplasm</location>
        <location evidence="1">Cytoskeleton</location>
    </subcellularLocation>
</comment>
<keyword evidence="11" id="KW-1185">Reference proteome</keyword>
<keyword evidence="5" id="KW-0009">Actin-binding</keyword>
<organism evidence="10 11">
    <name type="scientific">Clathrus columnatus</name>
    <dbReference type="NCBI Taxonomy" id="1419009"/>
    <lineage>
        <taxon>Eukaryota</taxon>
        <taxon>Fungi</taxon>
        <taxon>Dikarya</taxon>
        <taxon>Basidiomycota</taxon>
        <taxon>Agaricomycotina</taxon>
        <taxon>Agaricomycetes</taxon>
        <taxon>Phallomycetidae</taxon>
        <taxon>Phallales</taxon>
        <taxon>Clathraceae</taxon>
        <taxon>Clathrus</taxon>
    </lineage>
</organism>
<dbReference type="Gene3D" id="3.40.20.10">
    <property type="entry name" value="Severin"/>
    <property type="match status" value="3"/>
</dbReference>
<dbReference type="GO" id="GO:0005884">
    <property type="term" value="C:actin filament"/>
    <property type="evidence" value="ECO:0007669"/>
    <property type="project" value="TreeGrafter"/>
</dbReference>
<dbReference type="PANTHER" id="PTHR13759:SF1">
    <property type="entry name" value="TWINFILIN"/>
    <property type="match status" value="1"/>
</dbReference>
<evidence type="ECO:0000256" key="3">
    <source>
        <dbReference type="ARBA" id="ARBA00022490"/>
    </source>
</evidence>
<dbReference type="PANTHER" id="PTHR13759">
    <property type="entry name" value="TWINFILIN"/>
    <property type="match status" value="1"/>
</dbReference>
<dbReference type="AlphaFoldDB" id="A0AAV5AEP0"/>
<comment type="similarity">
    <text evidence="2">Belongs to the actin-binding proteins ADF family. Twinfilin subfamily.</text>
</comment>
<keyword evidence="4" id="KW-0677">Repeat</keyword>
<dbReference type="SUPFAM" id="SSF55753">
    <property type="entry name" value="Actin depolymerizing proteins"/>
    <property type="match status" value="2"/>
</dbReference>
<dbReference type="GO" id="GO:0003785">
    <property type="term" value="F:actin monomer binding"/>
    <property type="evidence" value="ECO:0007669"/>
    <property type="project" value="TreeGrafter"/>
</dbReference>
<evidence type="ECO:0000256" key="8">
    <source>
        <dbReference type="SAM" id="MobiDB-lite"/>
    </source>
</evidence>